<evidence type="ECO:0000313" key="3">
    <source>
        <dbReference type="EMBL" id="OEG73076.1"/>
    </source>
</evidence>
<protein>
    <submittedName>
        <fullName evidence="3">Uncharacterized protein</fullName>
    </submittedName>
</protein>
<sequence length="194" mass="21945">MKYLTLMVTLWFTAALSAAPSYTPKQEREVAFCSGLLNGYNSENSTNMMTYLIEIAKPTDRYHFMLVREYDRGIGYVEGWHEACLRQQSCNEASLSDAAISTWKHFKCNNYGLDTLFNTPTTPEKVIGKANTEEVNGSAKMGSNPDDEPCTCVFNKNRMWNPDKIVWNNEEWVCTNYTTDGLCSEVSKVEGAPK</sequence>
<feature type="chain" id="PRO_5009179030" evidence="1">
    <location>
        <begin position="19"/>
        <end position="194"/>
    </location>
</feature>
<evidence type="ECO:0000256" key="1">
    <source>
        <dbReference type="SAM" id="SignalP"/>
    </source>
</evidence>
<name>A0A1E5IR99_SHECO</name>
<evidence type="ECO:0000313" key="4">
    <source>
        <dbReference type="Proteomes" id="UP000095230"/>
    </source>
</evidence>
<comment type="caution">
    <text evidence="3">The sequence shown here is derived from an EMBL/GenBank/DDBJ whole genome shotgun (WGS) entry which is preliminary data.</text>
</comment>
<proteinExistence type="predicted"/>
<evidence type="ECO:0000313" key="5">
    <source>
        <dbReference type="Proteomes" id="UP000773469"/>
    </source>
</evidence>
<feature type="signal peptide" evidence="1">
    <location>
        <begin position="1"/>
        <end position="18"/>
    </location>
</feature>
<gene>
    <name evidence="3" type="ORF">BEL05_06690</name>
    <name evidence="2" type="ORF">TUM3794_16070</name>
</gene>
<accession>A0A1E5IR99</accession>
<dbReference type="Proteomes" id="UP000773469">
    <property type="component" value="Unassembled WGS sequence"/>
</dbReference>
<organism evidence="3 4">
    <name type="scientific">Shewanella colwelliana</name>
    <name type="common">Alteromonas colwelliana</name>
    <dbReference type="NCBI Taxonomy" id="23"/>
    <lineage>
        <taxon>Bacteria</taxon>
        <taxon>Pseudomonadati</taxon>
        <taxon>Pseudomonadota</taxon>
        <taxon>Gammaproteobacteria</taxon>
        <taxon>Alteromonadales</taxon>
        <taxon>Shewanellaceae</taxon>
        <taxon>Shewanella</taxon>
    </lineage>
</organism>
<reference evidence="3 4" key="1">
    <citation type="submission" date="2016-07" db="EMBL/GenBank/DDBJ databases">
        <title>Whole-genome of two Shewanella species isolated from a digestive organ of sea cucumber Apostichopus japonicus Selenka 1867.</title>
        <authorList>
            <person name="Hong H.-H."/>
            <person name="Choi H."/>
            <person name="Cheon S."/>
            <person name="Oh J.-S."/>
            <person name="Lee H.-G."/>
            <person name="Park C."/>
        </authorList>
    </citation>
    <scope>NUCLEOTIDE SEQUENCE [LARGE SCALE GENOMIC DNA]</scope>
    <source>
        <strain evidence="3 4">CSB03KR</strain>
    </source>
</reference>
<dbReference type="AlphaFoldDB" id="A0A1E5IR99"/>
<dbReference type="EMBL" id="MCBT01000044">
    <property type="protein sequence ID" value="OEG73076.1"/>
    <property type="molecule type" value="Genomic_DNA"/>
</dbReference>
<dbReference type="RefSeq" id="WP_069671653.1">
    <property type="nucleotide sequence ID" value="NZ_BPEU01000010.1"/>
</dbReference>
<dbReference type="OrthoDB" id="5905862at2"/>
<evidence type="ECO:0000313" key="2">
    <source>
        <dbReference type="EMBL" id="GIU39830.1"/>
    </source>
</evidence>
<keyword evidence="1" id="KW-0732">Signal</keyword>
<reference evidence="2 5" key="2">
    <citation type="submission" date="2021-05" db="EMBL/GenBank/DDBJ databases">
        <title>Molecular characterization for Shewanella algae harboring chromosomal blaOXA-55-like strains isolated from clinical and environment sample.</title>
        <authorList>
            <person name="Ohama Y."/>
            <person name="Aoki K."/>
            <person name="Harada S."/>
            <person name="Moriya K."/>
            <person name="Ishii Y."/>
            <person name="Tateda K."/>
        </authorList>
    </citation>
    <scope>NUCLEOTIDE SEQUENCE [LARGE SCALE GENOMIC DNA]</scope>
    <source>
        <strain evidence="2 5">MBTL60-118</strain>
    </source>
</reference>
<dbReference type="EMBL" id="BPEU01000010">
    <property type="protein sequence ID" value="GIU39830.1"/>
    <property type="molecule type" value="Genomic_DNA"/>
</dbReference>
<dbReference type="Proteomes" id="UP000095230">
    <property type="component" value="Unassembled WGS sequence"/>
</dbReference>
<keyword evidence="5" id="KW-1185">Reference proteome</keyword>